<dbReference type="Pfam" id="PF01400">
    <property type="entry name" value="Astacin"/>
    <property type="match status" value="1"/>
</dbReference>
<keyword evidence="4 13" id="KW-0732">Signal</keyword>
<feature type="domain" description="CUB" evidence="15">
    <location>
        <begin position="371"/>
        <end position="487"/>
    </location>
</feature>
<dbReference type="SMART" id="SM00181">
    <property type="entry name" value="EGF"/>
    <property type="match status" value="13"/>
</dbReference>
<feature type="disulfide bond" evidence="11">
    <location>
        <begin position="1014"/>
        <end position="1023"/>
    </location>
</feature>
<dbReference type="InterPro" id="IPR013320">
    <property type="entry name" value="ConA-like_dom_sf"/>
</dbReference>
<keyword evidence="3 12" id="KW-0479">Metal-binding</keyword>
<dbReference type="PROSITE" id="PS50060">
    <property type="entry name" value="MAM_2"/>
    <property type="match status" value="2"/>
</dbReference>
<dbReference type="PROSITE" id="PS00022">
    <property type="entry name" value="EGF_1"/>
    <property type="match status" value="13"/>
</dbReference>
<evidence type="ECO:0000256" key="14">
    <source>
        <dbReference type="SAM" id="MobiDB-lite"/>
    </source>
</evidence>
<dbReference type="Pfam" id="PF00629">
    <property type="entry name" value="MAM"/>
    <property type="match status" value="1"/>
</dbReference>
<feature type="domain" description="EGF-like" evidence="16">
    <location>
        <begin position="1067"/>
        <end position="1103"/>
    </location>
</feature>
<dbReference type="Gene3D" id="3.40.390.10">
    <property type="entry name" value="Collagenase (Catalytic Domain)"/>
    <property type="match status" value="1"/>
</dbReference>
<comment type="cofactor">
    <cofactor evidence="12 13">
        <name>Zn(2+)</name>
        <dbReference type="ChEBI" id="CHEBI:29105"/>
    </cofactor>
    <text evidence="12 13">Binds 1 zinc ion per subunit.</text>
</comment>
<evidence type="ECO:0000256" key="5">
    <source>
        <dbReference type="ARBA" id="ARBA00022737"/>
    </source>
</evidence>
<dbReference type="InterPro" id="IPR000742">
    <property type="entry name" value="EGF"/>
</dbReference>
<feature type="disulfide bond" evidence="11">
    <location>
        <begin position="496"/>
        <end position="513"/>
    </location>
</feature>
<dbReference type="SMART" id="SM00235">
    <property type="entry name" value="ZnMc"/>
    <property type="match status" value="1"/>
</dbReference>
<dbReference type="SUPFAM" id="SSF57196">
    <property type="entry name" value="EGF/Laminin"/>
    <property type="match status" value="12"/>
</dbReference>
<dbReference type="SUPFAM" id="SSF55486">
    <property type="entry name" value="Metalloproteases ('zincins'), catalytic domain"/>
    <property type="match status" value="1"/>
</dbReference>
<keyword evidence="1 11" id="KW-0245">EGF-like domain</keyword>
<feature type="binding site" evidence="12">
    <location>
        <position position="228"/>
    </location>
    <ligand>
        <name>Zn(2+)</name>
        <dbReference type="ChEBI" id="CHEBI:29105"/>
        <note>catalytic</note>
    </ligand>
</feature>
<feature type="domain" description="EGF-like" evidence="16">
    <location>
        <begin position="948"/>
        <end position="984"/>
    </location>
</feature>
<feature type="domain" description="EGF-like" evidence="16">
    <location>
        <begin position="1106"/>
        <end position="1145"/>
    </location>
</feature>
<keyword evidence="6 12" id="KW-0378">Hydrolase</keyword>
<evidence type="ECO:0000313" key="19">
    <source>
        <dbReference type="EnsemblMetazoa" id="G9222.1:cds"/>
    </source>
</evidence>
<feature type="domain" description="EGF-like" evidence="16">
    <location>
        <begin position="826"/>
        <end position="865"/>
    </location>
</feature>
<dbReference type="InterPro" id="IPR000859">
    <property type="entry name" value="CUB_dom"/>
</dbReference>
<evidence type="ECO:0000256" key="8">
    <source>
        <dbReference type="ARBA" id="ARBA00023049"/>
    </source>
</evidence>
<dbReference type="InterPro" id="IPR001506">
    <property type="entry name" value="Peptidase_M12A"/>
</dbReference>
<feature type="disulfide bond" evidence="11">
    <location>
        <begin position="855"/>
        <end position="864"/>
    </location>
</feature>
<dbReference type="InterPro" id="IPR001881">
    <property type="entry name" value="EGF-like_Ca-bd_dom"/>
</dbReference>
<dbReference type="EnsemblMetazoa" id="G9222.1">
    <property type="protein sequence ID" value="G9222.1:cds"/>
    <property type="gene ID" value="G9222"/>
</dbReference>
<evidence type="ECO:0000259" key="15">
    <source>
        <dbReference type="PROSITE" id="PS01180"/>
    </source>
</evidence>
<feature type="signal peptide" evidence="13">
    <location>
        <begin position="1"/>
        <end position="21"/>
    </location>
</feature>
<reference evidence="19" key="1">
    <citation type="submission" date="2022-08" db="UniProtKB">
        <authorList>
            <consortium name="EnsemblMetazoa"/>
        </authorList>
    </citation>
    <scope>IDENTIFICATION</scope>
    <source>
        <strain evidence="19">05x7-T-G4-1.051#20</strain>
    </source>
</reference>
<dbReference type="PROSITE" id="PS50026">
    <property type="entry name" value="EGF_3"/>
    <property type="match status" value="12"/>
</dbReference>
<feature type="domain" description="Peptidase M12A" evidence="18">
    <location>
        <begin position="126"/>
        <end position="326"/>
    </location>
</feature>
<dbReference type="FunFam" id="2.10.25.10:FF:000255">
    <property type="entry name" value="Sushi, nidogen and EGF-like domains 1"/>
    <property type="match status" value="1"/>
</dbReference>
<evidence type="ECO:0000256" key="1">
    <source>
        <dbReference type="ARBA" id="ARBA00022536"/>
    </source>
</evidence>
<feature type="domain" description="EGF-like" evidence="16">
    <location>
        <begin position="908"/>
        <end position="947"/>
    </location>
</feature>
<dbReference type="SUPFAM" id="SSF49899">
    <property type="entry name" value="Concanavalin A-like lectins/glucanases"/>
    <property type="match status" value="2"/>
</dbReference>
<feature type="domain" description="MAM" evidence="17">
    <location>
        <begin position="533"/>
        <end position="697"/>
    </location>
</feature>
<evidence type="ECO:0000256" key="6">
    <source>
        <dbReference type="ARBA" id="ARBA00022801"/>
    </source>
</evidence>
<feature type="domain" description="EGF-like" evidence="16">
    <location>
        <begin position="1028"/>
        <end position="1064"/>
    </location>
</feature>
<dbReference type="InterPro" id="IPR013032">
    <property type="entry name" value="EGF-like_CS"/>
</dbReference>
<dbReference type="PRINTS" id="PR00480">
    <property type="entry name" value="ASTACIN"/>
</dbReference>
<feature type="chain" id="PRO_5036516232" description="Metalloendopeptidase" evidence="13">
    <location>
        <begin position="22"/>
        <end position="1317"/>
    </location>
</feature>
<dbReference type="Pfam" id="PF12661">
    <property type="entry name" value="hEGF"/>
    <property type="match status" value="2"/>
</dbReference>
<evidence type="ECO:0000256" key="2">
    <source>
        <dbReference type="ARBA" id="ARBA00022670"/>
    </source>
</evidence>
<feature type="disulfide bond" evidence="11">
    <location>
        <begin position="812"/>
        <end position="821"/>
    </location>
</feature>
<dbReference type="SMART" id="SM00179">
    <property type="entry name" value="EGF_CA"/>
    <property type="match status" value="10"/>
</dbReference>
<keyword evidence="10" id="KW-0325">Glycoprotein</keyword>
<feature type="region of interest" description="Disordered" evidence="14">
    <location>
        <begin position="47"/>
        <end position="74"/>
    </location>
</feature>
<dbReference type="Gene3D" id="2.60.120.200">
    <property type="match status" value="2"/>
</dbReference>
<feature type="active site" evidence="12">
    <location>
        <position position="225"/>
    </location>
</feature>
<evidence type="ECO:0000256" key="3">
    <source>
        <dbReference type="ARBA" id="ARBA00022723"/>
    </source>
</evidence>
<keyword evidence="5" id="KW-0677">Repeat</keyword>
<feature type="domain" description="EGF-like" evidence="16">
    <location>
        <begin position="988"/>
        <end position="1024"/>
    </location>
</feature>
<evidence type="ECO:0000256" key="9">
    <source>
        <dbReference type="ARBA" id="ARBA00023157"/>
    </source>
</evidence>
<dbReference type="GO" id="GO:0005509">
    <property type="term" value="F:calcium ion binding"/>
    <property type="evidence" value="ECO:0007669"/>
    <property type="project" value="InterPro"/>
</dbReference>
<feature type="domain" description="EGF-like" evidence="16">
    <location>
        <begin position="740"/>
        <end position="779"/>
    </location>
</feature>
<dbReference type="GO" id="GO:0004222">
    <property type="term" value="F:metalloendopeptidase activity"/>
    <property type="evidence" value="ECO:0007669"/>
    <property type="project" value="UniProtKB-UniRule"/>
</dbReference>
<evidence type="ECO:0000259" key="16">
    <source>
        <dbReference type="PROSITE" id="PS50026"/>
    </source>
</evidence>
<dbReference type="PROSITE" id="PS01186">
    <property type="entry name" value="EGF_2"/>
    <property type="match status" value="9"/>
</dbReference>
<dbReference type="SMR" id="A0A8W8P166"/>
<dbReference type="GO" id="GO:0008270">
    <property type="term" value="F:zinc ion binding"/>
    <property type="evidence" value="ECO:0007669"/>
    <property type="project" value="UniProtKB-UniRule"/>
</dbReference>
<evidence type="ECO:0000259" key="17">
    <source>
        <dbReference type="PROSITE" id="PS50060"/>
    </source>
</evidence>
<dbReference type="FunFam" id="2.10.25.10:FF:000066">
    <property type="entry name" value="FAT atypical cadherin 4"/>
    <property type="match status" value="1"/>
</dbReference>
<feature type="disulfide bond" evidence="11">
    <location>
        <begin position="896"/>
        <end position="905"/>
    </location>
</feature>
<keyword evidence="20" id="KW-1185">Reference proteome</keyword>
<feature type="disulfide bond" evidence="11">
    <location>
        <begin position="1054"/>
        <end position="1063"/>
    </location>
</feature>
<feature type="disulfide bond" evidence="11">
    <location>
        <begin position="515"/>
        <end position="524"/>
    </location>
</feature>
<dbReference type="PROSITE" id="PS01180">
    <property type="entry name" value="CUB"/>
    <property type="match status" value="1"/>
</dbReference>
<feature type="binding site" evidence="12">
    <location>
        <position position="234"/>
    </location>
    <ligand>
        <name>Zn(2+)</name>
        <dbReference type="ChEBI" id="CHEBI:29105"/>
        <note>catalytic</note>
    </ligand>
</feature>
<evidence type="ECO:0000256" key="11">
    <source>
        <dbReference type="PROSITE-ProRule" id="PRU00076"/>
    </source>
</evidence>
<dbReference type="Proteomes" id="UP000005408">
    <property type="component" value="Unassembled WGS sequence"/>
</dbReference>
<organism evidence="19 20">
    <name type="scientific">Magallana gigas</name>
    <name type="common">Pacific oyster</name>
    <name type="synonym">Crassostrea gigas</name>
    <dbReference type="NCBI Taxonomy" id="29159"/>
    <lineage>
        <taxon>Eukaryota</taxon>
        <taxon>Metazoa</taxon>
        <taxon>Spiralia</taxon>
        <taxon>Lophotrochozoa</taxon>
        <taxon>Mollusca</taxon>
        <taxon>Bivalvia</taxon>
        <taxon>Autobranchia</taxon>
        <taxon>Pteriomorphia</taxon>
        <taxon>Ostreida</taxon>
        <taxon>Ostreoidea</taxon>
        <taxon>Ostreidae</taxon>
        <taxon>Magallana</taxon>
    </lineage>
</organism>
<dbReference type="PANTHER" id="PTHR24033">
    <property type="entry name" value="EGF-LIKE DOMAIN-CONTAINING PROTEIN"/>
    <property type="match status" value="1"/>
</dbReference>
<feature type="domain" description="EGF-like" evidence="16">
    <location>
        <begin position="783"/>
        <end position="822"/>
    </location>
</feature>
<feature type="disulfide bond" evidence="11">
    <location>
        <begin position="974"/>
        <end position="983"/>
    </location>
</feature>
<protein>
    <recommendedName>
        <fullName evidence="13">Metalloendopeptidase</fullName>
        <ecNumber evidence="13">3.4.24.-</ecNumber>
    </recommendedName>
</protein>
<keyword evidence="2 12" id="KW-0645">Protease</keyword>
<dbReference type="SMART" id="SM00137">
    <property type="entry name" value="MAM"/>
    <property type="match status" value="1"/>
</dbReference>
<feature type="disulfide bond" evidence="11">
    <location>
        <begin position="1135"/>
        <end position="1144"/>
    </location>
</feature>
<dbReference type="GO" id="GO:0006508">
    <property type="term" value="P:proteolysis"/>
    <property type="evidence" value="ECO:0007669"/>
    <property type="project" value="UniProtKB-KW"/>
</dbReference>
<feature type="disulfide bond" evidence="11">
    <location>
        <begin position="1093"/>
        <end position="1102"/>
    </location>
</feature>
<dbReference type="PANTHER" id="PTHR24033:SF151">
    <property type="entry name" value="NOTCH 2"/>
    <property type="match status" value="1"/>
</dbReference>
<feature type="disulfide bond" evidence="11">
    <location>
        <begin position="937"/>
        <end position="946"/>
    </location>
</feature>
<proteinExistence type="predicted"/>
<feature type="disulfide bond" evidence="11">
    <location>
        <begin position="726"/>
        <end position="735"/>
    </location>
</feature>
<comment type="caution">
    <text evidence="11">Lacks conserved residue(s) required for the propagation of feature annotation.</text>
</comment>
<keyword evidence="9 11" id="KW-1015">Disulfide bond</keyword>
<keyword evidence="8 12" id="KW-0482">Metalloprotease</keyword>
<sequence>MRARHLLCVLLFGVSIAAVQPRSTPKIQDVRLRDLLNALDKYVTNQKDLQSRGSNGAEDPLEKDVLSTEDENDAERQTVIVGDKELKPNNVHVNEQQANDDDKDRHPLPPVNPPVVGVKKAIQARNFGISSSFLWENGVIPYEIDANSFGTRLSQATTLIENMVAHIAQTTCVRWRLKTADDAYFVKITGDQNGCWSYVGNVKFSGGQGLNLGQGCLDEYVVLHELHHAMGGLHEQQRNRRKYFVKINWENIQSAYNDQYALSAQTKNNEVYDYASILQYHLTAFTSNGKNTMTIPDQDLEYLISNFKSGFSFYDMAEVNQVYSCPSASCTVSCQNEGFRMQAVDKTTCECQCPSGLKGTTCEELDTDADCGKIINLSNGGSEEIKMTSYTQGKTCTWLVKGESDSIIKATVTSVDLPFSSQNDCYHWLEFRDYLIGDEGKELCGQSTTTKTYTQANIGKASPFMIRFNSQKTQTPGTGFTVKVEAVKSGCISSPCKTGSLCTEGSGDGSYTCSCQNGLSGKNCDEFRAPSYNLCDHEDDFGTCLFDRDPSSDIGWNFNTRLCDWRGCGSGVLTRGTGYQFLTLTPYYDGVPWNYGSKAAIKTSAQLTAVDRCLSFDYSLGNYEQGSFLTEINVYVEGTGKTKTNVKNLKTTTDYTWKTETVSISAVDNLVIYIEGKIGPQLIGVDNISLRPGLCTNTPCNPNPCLNSGTCDESSPPTGSKYVCTCPTGFSGDRCETSVTTNPCDSNTCQNGATCVADATKTDGYRCDCATGFTGDKCETPVPTNPCDSNTCQNGATCVADGTKTDGYRCDCATGFTGDKCETTVPTNACDGNTCQNGATCVADATKTDGYRCDCATGFTGDKCDVPTNPCDSNTCQNGATCVADATKTDGYRCDCATGFTGDKCDVTVNPCDNNDCQNFASCVADATDSKGYRCLCTSGFTGEKCEIQDYCYDFPCKNGGTCTSGTATYFCQCTSDYTGPTCDTSVTIDYCNPSPCLNGASCTSYDFGYYCDCPSGFSGDKCEIPVTNNFCDSSPCNNGGTCHTDDFGSYCICPMDFSGDLCEIAITDHCSSYPCVNGGTCMSYDTDFYCACPEGYTGQTCEIPFNDACLSDPCQNGGSCINTPGDVNPYLCDCQQGFLGQNCEGFSCDFERWREPSCFMRTKRVRGWSRRNRRTPSWGTGPSSAYSGRYFFYFEASGQRRNGRYNVFSNVPFQNGTHCLSLQYHMWGSNNRMGSFLVLTYSPGLGFTQEFRVNGNQGNQWNFLELDLNLDESTKVVIRAIRGRSYKSDIAIDDVTLMPYPCNGTTASTTTMPLPA</sequence>
<dbReference type="Pfam" id="PF00008">
    <property type="entry name" value="EGF"/>
    <property type="match status" value="9"/>
</dbReference>
<dbReference type="InterPro" id="IPR051830">
    <property type="entry name" value="NOTCH_homolog"/>
</dbReference>
<dbReference type="InterPro" id="IPR006026">
    <property type="entry name" value="Peptidase_Metallo"/>
</dbReference>
<dbReference type="InterPro" id="IPR024079">
    <property type="entry name" value="MetalloPept_cat_dom_sf"/>
</dbReference>
<dbReference type="Gene3D" id="2.10.25.10">
    <property type="entry name" value="Laminin"/>
    <property type="match status" value="12"/>
</dbReference>
<feature type="domain" description="EGF-like" evidence="16">
    <location>
        <begin position="487"/>
        <end position="525"/>
    </location>
</feature>
<accession>A0A8W8P166</accession>
<evidence type="ECO:0000256" key="7">
    <source>
        <dbReference type="ARBA" id="ARBA00022833"/>
    </source>
</evidence>
<dbReference type="GO" id="GO:0016020">
    <property type="term" value="C:membrane"/>
    <property type="evidence" value="ECO:0007669"/>
    <property type="project" value="InterPro"/>
</dbReference>
<dbReference type="Gene3D" id="2.60.120.290">
    <property type="entry name" value="Spermadhesin, CUB domain"/>
    <property type="match status" value="1"/>
</dbReference>
<dbReference type="CDD" id="cd06263">
    <property type="entry name" value="MAM"/>
    <property type="match status" value="1"/>
</dbReference>
<dbReference type="CDD" id="cd00054">
    <property type="entry name" value="EGF_CA"/>
    <property type="match status" value="10"/>
</dbReference>
<dbReference type="InterPro" id="IPR035914">
    <property type="entry name" value="Sperma_CUB_dom_sf"/>
</dbReference>
<evidence type="ECO:0000256" key="10">
    <source>
        <dbReference type="ARBA" id="ARBA00023180"/>
    </source>
</evidence>
<name>A0A8W8P166_MAGGI</name>
<dbReference type="SUPFAM" id="SSF49854">
    <property type="entry name" value="Spermadhesin, CUB domain"/>
    <property type="match status" value="1"/>
</dbReference>
<evidence type="ECO:0000256" key="4">
    <source>
        <dbReference type="ARBA" id="ARBA00022729"/>
    </source>
</evidence>
<feature type="domain" description="EGF-like" evidence="16">
    <location>
        <begin position="696"/>
        <end position="736"/>
    </location>
</feature>
<evidence type="ECO:0000259" key="18">
    <source>
        <dbReference type="PROSITE" id="PS51864"/>
    </source>
</evidence>
<evidence type="ECO:0000313" key="20">
    <source>
        <dbReference type="Proteomes" id="UP000005408"/>
    </source>
</evidence>
<feature type="disulfide bond" evidence="11">
    <location>
        <begin position="769"/>
        <end position="778"/>
    </location>
</feature>
<keyword evidence="7 12" id="KW-0862">Zinc</keyword>
<dbReference type="EC" id="3.4.24.-" evidence="13"/>
<feature type="domain" description="EGF-like" evidence="16">
    <location>
        <begin position="867"/>
        <end position="906"/>
    </location>
</feature>
<evidence type="ECO:0000256" key="12">
    <source>
        <dbReference type="PROSITE-ProRule" id="PRU01211"/>
    </source>
</evidence>
<evidence type="ECO:0000256" key="13">
    <source>
        <dbReference type="RuleBase" id="RU361183"/>
    </source>
</evidence>
<dbReference type="PROSITE" id="PS51864">
    <property type="entry name" value="ASTACIN"/>
    <property type="match status" value="1"/>
</dbReference>
<feature type="binding site" evidence="12">
    <location>
        <position position="224"/>
    </location>
    <ligand>
        <name>Zn(2+)</name>
        <dbReference type="ChEBI" id="CHEBI:29105"/>
        <note>catalytic</note>
    </ligand>
</feature>
<feature type="domain" description="MAM" evidence="17">
    <location>
        <begin position="1147"/>
        <end position="1305"/>
    </location>
</feature>
<dbReference type="InterPro" id="IPR000998">
    <property type="entry name" value="MAM_dom"/>
</dbReference>